<evidence type="ECO:0000313" key="1">
    <source>
        <dbReference type="EnsemblMetazoa" id="AALB007487-PA"/>
    </source>
</evidence>
<dbReference type="STRING" id="7167.A0A182FLS8"/>
<evidence type="ECO:0000313" key="2">
    <source>
        <dbReference type="Proteomes" id="UP000069272"/>
    </source>
</evidence>
<dbReference type="EnsemblMetazoa" id="AALB007487-RA">
    <property type="protein sequence ID" value="AALB007487-PA"/>
    <property type="gene ID" value="AALB007487"/>
</dbReference>
<dbReference type="Proteomes" id="UP000069272">
    <property type="component" value="Chromosome 3R"/>
</dbReference>
<accession>A0A182FLS8</accession>
<name>A0A182FLS8_ANOAL</name>
<sequence length="116" mass="12697">MEATTFVMAKLGIGAGDISCLRMKPAVSAIFVQLKEASLALRTVEQNDGKHSHECDGEQFPITISMVDNSVVVKLHDLTSDTADGMIADFFARFGEVRDCGRSLIRAQDCRMDIVM</sequence>
<keyword evidence="2" id="KW-1185">Reference proteome</keyword>
<dbReference type="VEuPathDB" id="VectorBase:AALB007487"/>
<proteinExistence type="predicted"/>
<reference evidence="1 2" key="1">
    <citation type="journal article" date="2017" name="G3 (Bethesda)">
        <title>The Physical Genome Mapping of Anopheles albimanus Corrected Scaffold Misassemblies and Identified Interarm Rearrangements in Genus Anopheles.</title>
        <authorList>
            <person name="Artemov G.N."/>
            <person name="Peery A.N."/>
            <person name="Jiang X."/>
            <person name="Tu Z."/>
            <person name="Stegniy V.N."/>
            <person name="Sharakhova M.V."/>
            <person name="Sharakhov I.V."/>
        </authorList>
    </citation>
    <scope>NUCLEOTIDE SEQUENCE [LARGE SCALE GENOMIC DNA]</scope>
    <source>
        <strain evidence="1 2">ALBI9_A</strain>
    </source>
</reference>
<organism evidence="1 2">
    <name type="scientific">Anopheles albimanus</name>
    <name type="common">New world malaria mosquito</name>
    <dbReference type="NCBI Taxonomy" id="7167"/>
    <lineage>
        <taxon>Eukaryota</taxon>
        <taxon>Metazoa</taxon>
        <taxon>Ecdysozoa</taxon>
        <taxon>Arthropoda</taxon>
        <taxon>Hexapoda</taxon>
        <taxon>Insecta</taxon>
        <taxon>Pterygota</taxon>
        <taxon>Neoptera</taxon>
        <taxon>Endopterygota</taxon>
        <taxon>Diptera</taxon>
        <taxon>Nematocera</taxon>
        <taxon>Culicoidea</taxon>
        <taxon>Culicidae</taxon>
        <taxon>Anophelinae</taxon>
        <taxon>Anopheles</taxon>
    </lineage>
</organism>
<protein>
    <submittedName>
        <fullName evidence="1">Uncharacterized protein</fullName>
    </submittedName>
</protein>
<dbReference type="AlphaFoldDB" id="A0A182FLS8"/>
<reference evidence="1" key="2">
    <citation type="submission" date="2022-08" db="UniProtKB">
        <authorList>
            <consortium name="EnsemblMetazoa"/>
        </authorList>
    </citation>
    <scope>IDENTIFICATION</scope>
    <source>
        <strain evidence="1">STECLA/ALBI9_A</strain>
    </source>
</reference>